<evidence type="ECO:0000256" key="5">
    <source>
        <dbReference type="ARBA" id="ARBA00023002"/>
    </source>
</evidence>
<dbReference type="EMBL" id="MUKV01000027">
    <property type="protein sequence ID" value="OQS35453.1"/>
    <property type="molecule type" value="Genomic_DNA"/>
</dbReference>
<comment type="cofactor">
    <cofactor evidence="1">
        <name>Fe cation</name>
        <dbReference type="ChEBI" id="CHEBI:24875"/>
    </cofactor>
</comment>
<sequence>MSHSVIPFPAATTAPLRELLARRRPGYSLEAPFYRSPQVFEADLEYIFRRHWIYVGVSAEIPEPGDYLTVELGRDPILILRDDDMAIRAFHNVCRHRGSRLCAERQGSVGNLVCPYHQWTYDLSGRLIFADHMEDGFDPTHHSLKPVALKNLEGLLFVCLAEQPPEDIDEMMERIAPYIAPHRIDECKVAAQVDIVEAGNWKLTMENNRECYHCTANHPELTVSLYAYSYGFAPRAEQASGLADYQRVVAEHHARWEAGGLPSVEIERLSEVSGFRAMRMPLDRKGQSQTVDTGAACRKLLGDLSDPASGGLSFWTQPNSWHHFMADHIVTFTALPLSVDSTLVRTTWLVHKDAVEGVDYEVDNLTRVWKATNQQDRRLVEESQRGINGSAYRPGPYSPYTESLVEKFTQWYTQRLGDGLERERRDHE</sequence>
<evidence type="ECO:0000256" key="1">
    <source>
        <dbReference type="ARBA" id="ARBA00001962"/>
    </source>
</evidence>
<comment type="similarity">
    <text evidence="2">Belongs to the bacterial ring-hydroxylating dioxygenase alpha subunit family.</text>
</comment>
<dbReference type="GO" id="GO:0016491">
    <property type="term" value="F:oxidoreductase activity"/>
    <property type="evidence" value="ECO:0007669"/>
    <property type="project" value="UniProtKB-KW"/>
</dbReference>
<keyword evidence="3" id="KW-0001">2Fe-2S</keyword>
<evidence type="ECO:0000313" key="10">
    <source>
        <dbReference type="Proteomes" id="UP000192721"/>
    </source>
</evidence>
<dbReference type="Pfam" id="PF00355">
    <property type="entry name" value="Rieske"/>
    <property type="match status" value="1"/>
</dbReference>
<comment type="caution">
    <text evidence="9">The sequence shown here is derived from an EMBL/GenBank/DDBJ whole genome shotgun (WGS) entry which is preliminary data.</text>
</comment>
<dbReference type="InterPro" id="IPR001663">
    <property type="entry name" value="Rng_hydr_dOase-A"/>
</dbReference>
<feature type="domain" description="Rieske" evidence="8">
    <location>
        <begin position="52"/>
        <end position="158"/>
    </location>
</feature>
<evidence type="ECO:0000256" key="6">
    <source>
        <dbReference type="ARBA" id="ARBA00023004"/>
    </source>
</evidence>
<dbReference type="InterPro" id="IPR017941">
    <property type="entry name" value="Rieske_2Fe-2S"/>
</dbReference>
<dbReference type="PANTHER" id="PTHR43756">
    <property type="entry name" value="CHOLINE MONOOXYGENASE, CHLOROPLASTIC"/>
    <property type="match status" value="1"/>
</dbReference>
<organism evidence="9 10">
    <name type="scientific">Chromobacterium haemolyticum</name>
    <dbReference type="NCBI Taxonomy" id="394935"/>
    <lineage>
        <taxon>Bacteria</taxon>
        <taxon>Pseudomonadati</taxon>
        <taxon>Pseudomonadota</taxon>
        <taxon>Betaproteobacteria</taxon>
        <taxon>Neisseriales</taxon>
        <taxon>Chromobacteriaceae</taxon>
        <taxon>Chromobacterium</taxon>
    </lineage>
</organism>
<dbReference type="PANTHER" id="PTHR43756:SF5">
    <property type="entry name" value="CHOLINE MONOOXYGENASE, CHLOROPLASTIC"/>
    <property type="match status" value="1"/>
</dbReference>
<dbReference type="CDD" id="cd03469">
    <property type="entry name" value="Rieske_RO_Alpha_N"/>
    <property type="match status" value="1"/>
</dbReference>
<dbReference type="GO" id="GO:0051537">
    <property type="term" value="F:2 iron, 2 sulfur cluster binding"/>
    <property type="evidence" value="ECO:0007669"/>
    <property type="project" value="UniProtKB-KW"/>
</dbReference>
<protein>
    <submittedName>
        <fullName evidence="9">(Fe-S)-binding protein</fullName>
    </submittedName>
</protein>
<dbReference type="GO" id="GO:0005506">
    <property type="term" value="F:iron ion binding"/>
    <property type="evidence" value="ECO:0007669"/>
    <property type="project" value="InterPro"/>
</dbReference>
<proteinExistence type="inferred from homology"/>
<evidence type="ECO:0000256" key="3">
    <source>
        <dbReference type="ARBA" id="ARBA00022714"/>
    </source>
</evidence>
<dbReference type="SUPFAM" id="SSF55961">
    <property type="entry name" value="Bet v1-like"/>
    <property type="match status" value="1"/>
</dbReference>
<evidence type="ECO:0000313" key="9">
    <source>
        <dbReference type="EMBL" id="OQS35453.1"/>
    </source>
</evidence>
<dbReference type="Gene3D" id="2.102.10.10">
    <property type="entry name" value="Rieske [2Fe-2S] iron-sulphur domain"/>
    <property type="match status" value="1"/>
</dbReference>
<keyword evidence="4" id="KW-0479">Metal-binding</keyword>
<evidence type="ECO:0000256" key="7">
    <source>
        <dbReference type="ARBA" id="ARBA00023014"/>
    </source>
</evidence>
<accession>A0A1W0CLB3</accession>
<dbReference type="CDD" id="cd08884">
    <property type="entry name" value="RHO_alpha_C_GbcA-like"/>
    <property type="match status" value="1"/>
</dbReference>
<dbReference type="InterPro" id="IPR015879">
    <property type="entry name" value="Ring_hydroxy_dOase_asu_C_dom"/>
</dbReference>
<dbReference type="Pfam" id="PF00848">
    <property type="entry name" value="Ring_hydroxyl_A"/>
    <property type="match status" value="1"/>
</dbReference>
<evidence type="ECO:0000256" key="2">
    <source>
        <dbReference type="ARBA" id="ARBA00008751"/>
    </source>
</evidence>
<dbReference type="PROSITE" id="PS51296">
    <property type="entry name" value="RIESKE"/>
    <property type="match status" value="1"/>
</dbReference>
<dbReference type="SUPFAM" id="SSF50022">
    <property type="entry name" value="ISP domain"/>
    <property type="match status" value="1"/>
</dbReference>
<keyword evidence="5" id="KW-0560">Oxidoreductase</keyword>
<dbReference type="AlphaFoldDB" id="A0A1W0CLB3"/>
<keyword evidence="6" id="KW-0408">Iron</keyword>
<keyword evidence="7" id="KW-0411">Iron-sulfur</keyword>
<gene>
    <name evidence="9" type="ORF">B0T45_17520</name>
</gene>
<dbReference type="PRINTS" id="PR00090">
    <property type="entry name" value="RNGDIOXGNASE"/>
</dbReference>
<evidence type="ECO:0000256" key="4">
    <source>
        <dbReference type="ARBA" id="ARBA00022723"/>
    </source>
</evidence>
<dbReference type="Gene3D" id="3.90.380.10">
    <property type="entry name" value="Naphthalene 1,2-dioxygenase Alpha Subunit, Chain A, domain 1"/>
    <property type="match status" value="1"/>
</dbReference>
<dbReference type="Proteomes" id="UP000192721">
    <property type="component" value="Unassembled WGS sequence"/>
</dbReference>
<dbReference type="RefSeq" id="WP_081556355.1">
    <property type="nucleotide sequence ID" value="NZ_MUKV01000027.1"/>
</dbReference>
<reference evidence="9 10" key="1">
    <citation type="submission" date="2017-02" db="EMBL/GenBank/DDBJ databases">
        <title>Chromobacterium haemolyticum H5244.</title>
        <authorList>
            <person name="Gulvik C.A."/>
        </authorList>
    </citation>
    <scope>NUCLEOTIDE SEQUENCE [LARGE SCALE GENOMIC DNA]</scope>
    <source>
        <strain evidence="9 10">H5244</strain>
    </source>
</reference>
<dbReference type="InterPro" id="IPR036922">
    <property type="entry name" value="Rieske_2Fe-2S_sf"/>
</dbReference>
<name>A0A1W0CLB3_9NEIS</name>
<evidence type="ECO:0000259" key="8">
    <source>
        <dbReference type="PROSITE" id="PS51296"/>
    </source>
</evidence>